<dbReference type="GO" id="GO:0005524">
    <property type="term" value="F:ATP binding"/>
    <property type="evidence" value="ECO:0007669"/>
    <property type="project" value="InterPro"/>
</dbReference>
<dbReference type="GO" id="GO:0140359">
    <property type="term" value="F:ABC-type transporter activity"/>
    <property type="evidence" value="ECO:0007669"/>
    <property type="project" value="InterPro"/>
</dbReference>
<comment type="caution">
    <text evidence="7">The sequence shown here is derived from an EMBL/GenBank/DDBJ whole genome shotgun (WGS) entry which is preliminary data.</text>
</comment>
<dbReference type="Gene3D" id="1.20.1560.10">
    <property type="entry name" value="ABC transporter type 1, transmembrane domain"/>
    <property type="match status" value="1"/>
</dbReference>
<dbReference type="EMBL" id="BFEA01000149">
    <property type="protein sequence ID" value="GBG71606.1"/>
    <property type="molecule type" value="Genomic_DNA"/>
</dbReference>
<reference evidence="7 8" key="1">
    <citation type="journal article" date="2018" name="Cell">
        <title>The Chara Genome: Secondary Complexity and Implications for Plant Terrestrialization.</title>
        <authorList>
            <person name="Nishiyama T."/>
            <person name="Sakayama H."/>
            <person name="Vries J.D."/>
            <person name="Buschmann H."/>
            <person name="Saint-Marcoux D."/>
            <person name="Ullrich K.K."/>
            <person name="Haas F.B."/>
            <person name="Vanderstraeten L."/>
            <person name="Becker D."/>
            <person name="Lang D."/>
            <person name="Vosolsobe S."/>
            <person name="Rombauts S."/>
            <person name="Wilhelmsson P.K.I."/>
            <person name="Janitza P."/>
            <person name="Kern R."/>
            <person name="Heyl A."/>
            <person name="Rumpler F."/>
            <person name="Villalobos L.I.A.C."/>
            <person name="Clay J.M."/>
            <person name="Skokan R."/>
            <person name="Toyoda A."/>
            <person name="Suzuki Y."/>
            <person name="Kagoshima H."/>
            <person name="Schijlen E."/>
            <person name="Tajeshwar N."/>
            <person name="Catarino B."/>
            <person name="Hetherington A.J."/>
            <person name="Saltykova A."/>
            <person name="Bonnot C."/>
            <person name="Breuninger H."/>
            <person name="Symeonidi A."/>
            <person name="Radhakrishnan G.V."/>
            <person name="Van Nieuwerburgh F."/>
            <person name="Deforce D."/>
            <person name="Chang C."/>
            <person name="Karol K.G."/>
            <person name="Hedrich R."/>
            <person name="Ulvskov P."/>
            <person name="Glockner G."/>
            <person name="Delwiche C.F."/>
            <person name="Petrasek J."/>
            <person name="Van de Peer Y."/>
            <person name="Friml J."/>
            <person name="Beilby M."/>
            <person name="Dolan L."/>
            <person name="Kohara Y."/>
            <person name="Sugano S."/>
            <person name="Fujiyama A."/>
            <person name="Delaux P.-M."/>
            <person name="Quint M."/>
            <person name="TheiBen G."/>
            <person name="Hagemann M."/>
            <person name="Harholt J."/>
            <person name="Dunand C."/>
            <person name="Zachgo S."/>
            <person name="Langdale J."/>
            <person name="Maumus F."/>
            <person name="Straeten D.V.D."/>
            <person name="Gould S.B."/>
            <person name="Rensing S.A."/>
        </authorList>
    </citation>
    <scope>NUCLEOTIDE SEQUENCE [LARGE SCALE GENOMIC DNA]</scope>
    <source>
        <strain evidence="7 8">S276</strain>
    </source>
</reference>
<keyword evidence="3 5" id="KW-0472">Membrane</keyword>
<dbReference type="STRING" id="69332.A0A388KNH0"/>
<dbReference type="InterPro" id="IPR036640">
    <property type="entry name" value="ABC1_TM_sf"/>
</dbReference>
<feature type="region of interest" description="Disordered" evidence="4">
    <location>
        <begin position="48"/>
        <end position="103"/>
    </location>
</feature>
<accession>A0A388KNH0</accession>
<feature type="compositionally biased region" description="Basic and acidic residues" evidence="4">
    <location>
        <begin position="83"/>
        <end position="92"/>
    </location>
</feature>
<protein>
    <recommendedName>
        <fullName evidence="6">ABC transmembrane type-1 domain-containing protein</fullName>
    </recommendedName>
</protein>
<dbReference type="PROSITE" id="PS50929">
    <property type="entry name" value="ABC_TM1F"/>
    <property type="match status" value="1"/>
</dbReference>
<keyword evidence="1 5" id="KW-0812">Transmembrane</keyword>
<dbReference type="OrthoDB" id="6500128at2759"/>
<evidence type="ECO:0000256" key="2">
    <source>
        <dbReference type="ARBA" id="ARBA00022989"/>
    </source>
</evidence>
<evidence type="ECO:0000256" key="3">
    <source>
        <dbReference type="ARBA" id="ARBA00023136"/>
    </source>
</evidence>
<evidence type="ECO:0000256" key="4">
    <source>
        <dbReference type="SAM" id="MobiDB-lite"/>
    </source>
</evidence>
<dbReference type="Gramene" id="GBG71606">
    <property type="protein sequence ID" value="GBG71606"/>
    <property type="gene ID" value="CBR_g9022"/>
</dbReference>
<evidence type="ECO:0000313" key="8">
    <source>
        <dbReference type="Proteomes" id="UP000265515"/>
    </source>
</evidence>
<sequence length="284" mass="30537">MTLGLYSLGGISVSAAEKSSETDTILSGRVSASETSWSYRLLSEKQGRQGRARLRRHRSLCPRCSSSTGLGPNQGASLATPEPEQHSKDAQARDAGTGIGGVWDRDEGDWASYRTQSLMPSKLAAPTALPPIPPAPTDASIFSVMPYLWKLASSHSNLRWRLFMALALLFLGKIAGLAGPLLFKKAVDALTIAQTSTAAPPIVLAISCLILSCVVKAVSAVFNEFRYVLFAPVSHATGRQVALHFFEHVLGMDMAFHLERKTGSLAKILDRGKRSVAMIFRAVG</sequence>
<dbReference type="Proteomes" id="UP000265515">
    <property type="component" value="Unassembled WGS sequence"/>
</dbReference>
<dbReference type="SUPFAM" id="SSF90123">
    <property type="entry name" value="ABC transporter transmembrane region"/>
    <property type="match status" value="1"/>
</dbReference>
<name>A0A388KNH0_CHABU</name>
<organism evidence="7 8">
    <name type="scientific">Chara braunii</name>
    <name type="common">Braun's stonewort</name>
    <dbReference type="NCBI Taxonomy" id="69332"/>
    <lineage>
        <taxon>Eukaryota</taxon>
        <taxon>Viridiplantae</taxon>
        <taxon>Streptophyta</taxon>
        <taxon>Charophyceae</taxon>
        <taxon>Charales</taxon>
        <taxon>Characeae</taxon>
        <taxon>Chara</taxon>
    </lineage>
</organism>
<feature type="non-terminal residue" evidence="7">
    <location>
        <position position="284"/>
    </location>
</feature>
<feature type="transmembrane region" description="Helical" evidence="5">
    <location>
        <begin position="202"/>
        <end position="222"/>
    </location>
</feature>
<dbReference type="InterPro" id="IPR011527">
    <property type="entry name" value="ABC1_TM_dom"/>
</dbReference>
<feature type="transmembrane region" description="Helical" evidence="5">
    <location>
        <begin position="160"/>
        <end position="182"/>
    </location>
</feature>
<keyword evidence="2 5" id="KW-1133">Transmembrane helix</keyword>
<evidence type="ECO:0000313" key="7">
    <source>
        <dbReference type="EMBL" id="GBG71606.1"/>
    </source>
</evidence>
<dbReference type="Pfam" id="PF00664">
    <property type="entry name" value="ABC_membrane"/>
    <property type="match status" value="1"/>
</dbReference>
<feature type="compositionally biased region" description="Basic residues" evidence="4">
    <location>
        <begin position="48"/>
        <end position="60"/>
    </location>
</feature>
<proteinExistence type="predicted"/>
<evidence type="ECO:0000259" key="6">
    <source>
        <dbReference type="PROSITE" id="PS50929"/>
    </source>
</evidence>
<dbReference type="GO" id="GO:0016020">
    <property type="term" value="C:membrane"/>
    <property type="evidence" value="ECO:0007669"/>
    <property type="project" value="InterPro"/>
</dbReference>
<evidence type="ECO:0000256" key="5">
    <source>
        <dbReference type="SAM" id="Phobius"/>
    </source>
</evidence>
<feature type="compositionally biased region" description="Polar residues" evidence="4">
    <location>
        <begin position="68"/>
        <end position="77"/>
    </location>
</feature>
<keyword evidence="8" id="KW-1185">Reference proteome</keyword>
<dbReference type="AlphaFoldDB" id="A0A388KNH0"/>
<feature type="domain" description="ABC transmembrane type-1" evidence="6">
    <location>
        <begin position="163"/>
        <end position="269"/>
    </location>
</feature>
<evidence type="ECO:0000256" key="1">
    <source>
        <dbReference type="ARBA" id="ARBA00022692"/>
    </source>
</evidence>
<gene>
    <name evidence="7" type="ORF">CBR_g9022</name>
</gene>